<gene>
    <name evidence="3 4" type="primary">LOC106172554</name>
</gene>
<proteinExistence type="predicted"/>
<dbReference type="GeneID" id="106172554"/>
<feature type="signal peptide" evidence="1">
    <location>
        <begin position="1"/>
        <end position="25"/>
    </location>
</feature>
<evidence type="ECO:0000313" key="2">
    <source>
        <dbReference type="Proteomes" id="UP000085678"/>
    </source>
</evidence>
<reference evidence="3 4" key="1">
    <citation type="submission" date="2025-04" db="UniProtKB">
        <authorList>
            <consortium name="RefSeq"/>
        </authorList>
    </citation>
    <scope>IDENTIFICATION</scope>
    <source>
        <tissue evidence="3 4">Gonads</tissue>
    </source>
</reference>
<evidence type="ECO:0000313" key="3">
    <source>
        <dbReference type="RefSeq" id="XP_013408772.1"/>
    </source>
</evidence>
<sequence>MPELSLNVKMFPLLILAILPMFSTARPMYSEETASEMEREPSFLQFMVSDYLRHFNTPAAERFSSQSAMLTSTETPDINSKAQGTRLQAILSNLEQVEKGGSYRKNDDEQYSEAEGFEKTFDGAMQNDGDFGSFGSISPKYSDNANLNDFRTNSVPDQNFRTSFFPDDVDAFRTSSSRNEVPAVHDDYPYKNPSKLSTNKFASPESDFGDYFEQFRPEQNNANEGQFHSDPDDLGFGSFGNFAGSSSDSDSKGVDSGASSFGGFGSFASDNGMQSTKSASTDNGFFGGFGGGSYGSKTVVEGSGATPMQQNGFVENSKDCATIDTKTCSADDECSCHGFYHCSAGRCKLHGEPAQSAGPTPQGTYGPALPEHQLGLVG</sequence>
<evidence type="ECO:0000256" key="1">
    <source>
        <dbReference type="SAM" id="SignalP"/>
    </source>
</evidence>
<protein>
    <submittedName>
        <fullName evidence="3 4">Uncharacterized protein LOC106172554</fullName>
    </submittedName>
</protein>
<accession>A0A1S3JED7</accession>
<keyword evidence="2" id="KW-1185">Reference proteome</keyword>
<dbReference type="Proteomes" id="UP000085678">
    <property type="component" value="Unplaced"/>
</dbReference>
<name>A0A1S3JED7_LINAN</name>
<keyword evidence="1" id="KW-0732">Signal</keyword>
<dbReference type="AlphaFoldDB" id="A0A1S3JED7"/>
<dbReference type="KEGG" id="lak:106172554"/>
<dbReference type="RefSeq" id="XP_013408772.1">
    <property type="nucleotide sequence ID" value="XM_013553318.1"/>
</dbReference>
<feature type="chain" id="PRO_5014545924" evidence="1">
    <location>
        <begin position="26"/>
        <end position="378"/>
    </location>
</feature>
<organism evidence="2 3">
    <name type="scientific">Lingula anatina</name>
    <name type="common">Brachiopod</name>
    <name type="synonym">Lingula unguis</name>
    <dbReference type="NCBI Taxonomy" id="7574"/>
    <lineage>
        <taxon>Eukaryota</taxon>
        <taxon>Metazoa</taxon>
        <taxon>Spiralia</taxon>
        <taxon>Lophotrochozoa</taxon>
        <taxon>Brachiopoda</taxon>
        <taxon>Linguliformea</taxon>
        <taxon>Lingulata</taxon>
        <taxon>Lingulida</taxon>
        <taxon>Linguloidea</taxon>
        <taxon>Lingulidae</taxon>
        <taxon>Lingula</taxon>
    </lineage>
</organism>
<evidence type="ECO:0000313" key="4">
    <source>
        <dbReference type="RefSeq" id="XP_013408773.1"/>
    </source>
</evidence>
<dbReference type="RefSeq" id="XP_013408773.1">
    <property type="nucleotide sequence ID" value="XM_013553319.1"/>
</dbReference>